<dbReference type="EMBL" id="JBHSEC010000005">
    <property type="protein sequence ID" value="MFC4409879.1"/>
    <property type="molecule type" value="Genomic_DNA"/>
</dbReference>
<keyword evidence="1" id="KW-1133">Transmembrane helix</keyword>
<comment type="caution">
    <text evidence="2">The sequence shown here is derived from an EMBL/GenBank/DDBJ whole genome shotgun (WGS) entry which is preliminary data.</text>
</comment>
<keyword evidence="1" id="KW-0472">Membrane</keyword>
<keyword evidence="1" id="KW-0812">Transmembrane</keyword>
<dbReference type="RefSeq" id="WP_378153100.1">
    <property type="nucleotide sequence ID" value="NZ_JBHSEC010000005.1"/>
</dbReference>
<dbReference type="Proteomes" id="UP001595817">
    <property type="component" value="Unassembled WGS sequence"/>
</dbReference>
<gene>
    <name evidence="2" type="ORF">ACFOZY_05440</name>
</gene>
<reference evidence="3" key="1">
    <citation type="journal article" date="2019" name="Int. J. Syst. Evol. Microbiol.">
        <title>The Global Catalogue of Microorganisms (GCM) 10K type strain sequencing project: providing services to taxonomists for standard genome sequencing and annotation.</title>
        <authorList>
            <consortium name="The Broad Institute Genomics Platform"/>
            <consortium name="The Broad Institute Genome Sequencing Center for Infectious Disease"/>
            <person name="Wu L."/>
            <person name="Ma J."/>
        </authorList>
    </citation>
    <scope>NUCLEOTIDE SEQUENCE [LARGE SCALE GENOMIC DNA]</scope>
    <source>
        <strain evidence="3">CCUG 59778</strain>
    </source>
</reference>
<evidence type="ECO:0000313" key="2">
    <source>
        <dbReference type="EMBL" id="MFC4409879.1"/>
    </source>
</evidence>
<evidence type="ECO:0000256" key="1">
    <source>
        <dbReference type="SAM" id="Phobius"/>
    </source>
</evidence>
<organism evidence="2 3">
    <name type="scientific">Chungangia koreensis</name>
    <dbReference type="NCBI Taxonomy" id="752657"/>
    <lineage>
        <taxon>Bacteria</taxon>
        <taxon>Bacillati</taxon>
        <taxon>Bacillota</taxon>
        <taxon>Bacilli</taxon>
        <taxon>Lactobacillales</taxon>
        <taxon>Chungangia</taxon>
    </lineage>
</organism>
<keyword evidence="3" id="KW-1185">Reference proteome</keyword>
<feature type="transmembrane region" description="Helical" evidence="1">
    <location>
        <begin position="26"/>
        <end position="49"/>
    </location>
</feature>
<evidence type="ECO:0000313" key="3">
    <source>
        <dbReference type="Proteomes" id="UP001595817"/>
    </source>
</evidence>
<sequence>MKFKLHLVALSKERNRMFPFSKDEKGYTLLLTLLLIVIIISLLTTFLFASVTQQKQIEQTDKSFEASSVAEMGAEKIRTIILTKYEDIKSELRVCVNTSKPEEVVECTETAISKVRAIKDSMSSYSLDGSSPKKYSVLPQVTSDNVFYQYQVKPFNSNSTVEQFKIEVVGVIPSNQKVINLTFNLPLAILEEKEPDDGGNNSGGLIDFPLESSIFPPPASLPKCSGKLALPQCKLDGNQKFTWDDFRLDRSTIYIDGSLDFKLNGKNKENEDLKDSTIYIRNHSDLYLSNPLTLKNGKIFVYDIVDFTFFSGLNLEMYIEQNANIVNHFDATNSKIVVGGNVTIIDKKTITITNTKMLIKGNLEADNHKNVFVKVDRGSTLYLQGAQNNIEQLIVYNNSKVCIDNHAKIDNLSIQTGGKVFLPATYSGTVPNGATKISNYNEECSLNSRNDYEVSPVLTEDDITSDVTYGN</sequence>
<name>A0ABV8X3Y5_9LACT</name>
<accession>A0ABV8X3Y5</accession>
<proteinExistence type="predicted"/>
<protein>
    <submittedName>
        <fullName evidence="2">Uncharacterized protein</fullName>
    </submittedName>
</protein>